<organism evidence="1 2">
    <name type="scientific">Aspergillus leporis</name>
    <dbReference type="NCBI Taxonomy" id="41062"/>
    <lineage>
        <taxon>Eukaryota</taxon>
        <taxon>Fungi</taxon>
        <taxon>Dikarya</taxon>
        <taxon>Ascomycota</taxon>
        <taxon>Pezizomycotina</taxon>
        <taxon>Eurotiomycetes</taxon>
        <taxon>Eurotiomycetidae</taxon>
        <taxon>Eurotiales</taxon>
        <taxon>Aspergillaceae</taxon>
        <taxon>Aspergillus</taxon>
        <taxon>Aspergillus subgen. Circumdati</taxon>
    </lineage>
</organism>
<protein>
    <submittedName>
        <fullName evidence="1">Uncharacterized protein</fullName>
    </submittedName>
</protein>
<evidence type="ECO:0000313" key="2">
    <source>
        <dbReference type="Proteomes" id="UP000326565"/>
    </source>
</evidence>
<sequence length="74" mass="7887">MVNASQIGALGVCVSGGYVPFAAQTDDRIRADGLQEELLEPGRQRTHEAEGASPNFTRIFPQTAADVSPDLPVF</sequence>
<dbReference type="EMBL" id="ML732249">
    <property type="protein sequence ID" value="KAB8072349.1"/>
    <property type="molecule type" value="Genomic_DNA"/>
</dbReference>
<dbReference type="OrthoDB" id="2498029at2759"/>
<dbReference type="Gene3D" id="3.40.50.1820">
    <property type="entry name" value="alpha/beta hydrolase"/>
    <property type="match status" value="1"/>
</dbReference>
<dbReference type="InterPro" id="IPR029058">
    <property type="entry name" value="AB_hydrolase_fold"/>
</dbReference>
<reference evidence="1 2" key="1">
    <citation type="submission" date="2019-04" db="EMBL/GenBank/DDBJ databases">
        <title>Friends and foes A comparative genomics study of 23 Aspergillus species from section Flavi.</title>
        <authorList>
            <consortium name="DOE Joint Genome Institute"/>
            <person name="Kjaerbolling I."/>
            <person name="Vesth T."/>
            <person name="Frisvad J.C."/>
            <person name="Nybo J.L."/>
            <person name="Theobald S."/>
            <person name="Kildgaard S."/>
            <person name="Isbrandt T."/>
            <person name="Kuo A."/>
            <person name="Sato A."/>
            <person name="Lyhne E.K."/>
            <person name="Kogle M.E."/>
            <person name="Wiebenga A."/>
            <person name="Kun R.S."/>
            <person name="Lubbers R.J."/>
            <person name="Makela M.R."/>
            <person name="Barry K."/>
            <person name="Chovatia M."/>
            <person name="Clum A."/>
            <person name="Daum C."/>
            <person name="Haridas S."/>
            <person name="He G."/>
            <person name="LaButti K."/>
            <person name="Lipzen A."/>
            <person name="Mondo S."/>
            <person name="Riley R."/>
            <person name="Salamov A."/>
            <person name="Simmons B.A."/>
            <person name="Magnuson J.K."/>
            <person name="Henrissat B."/>
            <person name="Mortensen U.H."/>
            <person name="Larsen T.O."/>
            <person name="Devries R.P."/>
            <person name="Grigoriev I.V."/>
            <person name="Machida M."/>
            <person name="Baker S.E."/>
            <person name="Andersen M.R."/>
        </authorList>
    </citation>
    <scope>NUCLEOTIDE SEQUENCE [LARGE SCALE GENOMIC DNA]</scope>
    <source>
        <strain evidence="1 2">CBS 151.66</strain>
    </source>
</reference>
<name>A0A5N5WVN3_9EURO</name>
<dbReference type="AlphaFoldDB" id="A0A5N5WVN3"/>
<proteinExistence type="predicted"/>
<keyword evidence="2" id="KW-1185">Reference proteome</keyword>
<evidence type="ECO:0000313" key="1">
    <source>
        <dbReference type="EMBL" id="KAB8072349.1"/>
    </source>
</evidence>
<gene>
    <name evidence="1" type="ORF">BDV29DRAFT_158619</name>
</gene>
<dbReference type="Proteomes" id="UP000326565">
    <property type="component" value="Unassembled WGS sequence"/>
</dbReference>
<accession>A0A5N5WVN3</accession>